<comment type="similarity">
    <text evidence="2">In the N-terminal section; belongs to the glycosyltransferase 51 family.</text>
</comment>
<dbReference type="GO" id="GO:0008360">
    <property type="term" value="P:regulation of cell shape"/>
    <property type="evidence" value="ECO:0007669"/>
    <property type="project" value="UniProtKB-KW"/>
</dbReference>
<dbReference type="GO" id="GO:0030288">
    <property type="term" value="C:outer membrane-bounded periplasmic space"/>
    <property type="evidence" value="ECO:0007669"/>
    <property type="project" value="TreeGrafter"/>
</dbReference>
<accession>A0A7W9JE45</accession>
<keyword evidence="11" id="KW-0961">Cell wall biogenesis/degradation</keyword>
<dbReference type="InterPro" id="IPR050396">
    <property type="entry name" value="Glycosyltr_51/Transpeptidase"/>
</dbReference>
<dbReference type="InterPro" id="IPR012338">
    <property type="entry name" value="Beta-lactam/transpept-like"/>
</dbReference>
<evidence type="ECO:0000256" key="3">
    <source>
        <dbReference type="ARBA" id="ARBA00022645"/>
    </source>
</evidence>
<reference evidence="16 17" key="1">
    <citation type="submission" date="2020-08" db="EMBL/GenBank/DDBJ databases">
        <title>Sequencing the genomes of 1000 actinobacteria strains.</title>
        <authorList>
            <person name="Klenk H.-P."/>
        </authorList>
    </citation>
    <scope>NUCLEOTIDE SEQUENCE [LARGE SCALE GENOMIC DNA]</scope>
    <source>
        <strain evidence="16 17">DSM 28967</strain>
    </source>
</reference>
<evidence type="ECO:0000313" key="16">
    <source>
        <dbReference type="EMBL" id="MBB5839758.1"/>
    </source>
</evidence>
<dbReference type="GO" id="GO:0071555">
    <property type="term" value="P:cell wall organization"/>
    <property type="evidence" value="ECO:0007669"/>
    <property type="project" value="UniProtKB-KW"/>
</dbReference>
<dbReference type="Gene3D" id="1.10.3810.10">
    <property type="entry name" value="Biosynthetic peptidoglycan transglycosylase-like"/>
    <property type="match status" value="1"/>
</dbReference>
<dbReference type="SMART" id="SM00740">
    <property type="entry name" value="PASTA"/>
    <property type="match status" value="1"/>
</dbReference>
<evidence type="ECO:0000259" key="15">
    <source>
        <dbReference type="PROSITE" id="PS51178"/>
    </source>
</evidence>
<feature type="compositionally biased region" description="Polar residues" evidence="14">
    <location>
        <begin position="725"/>
        <end position="737"/>
    </location>
</feature>
<comment type="catalytic activity">
    <reaction evidence="13">
        <text>[GlcNAc-(1-&gt;4)-Mur2Ac(oyl-L-Ala-gamma-D-Glu-L-Lys-D-Ala-D-Ala)](n)-di-trans,octa-cis-undecaprenyl diphosphate + beta-D-GlcNAc-(1-&gt;4)-Mur2Ac(oyl-L-Ala-gamma-D-Glu-L-Lys-D-Ala-D-Ala)-di-trans,octa-cis-undecaprenyl diphosphate = [GlcNAc-(1-&gt;4)-Mur2Ac(oyl-L-Ala-gamma-D-Glu-L-Lys-D-Ala-D-Ala)](n+1)-di-trans,octa-cis-undecaprenyl diphosphate + di-trans,octa-cis-undecaprenyl diphosphate + H(+)</text>
        <dbReference type="Rhea" id="RHEA:23708"/>
        <dbReference type="Rhea" id="RHEA-COMP:9602"/>
        <dbReference type="Rhea" id="RHEA-COMP:9603"/>
        <dbReference type="ChEBI" id="CHEBI:15378"/>
        <dbReference type="ChEBI" id="CHEBI:58405"/>
        <dbReference type="ChEBI" id="CHEBI:60033"/>
        <dbReference type="ChEBI" id="CHEBI:78435"/>
        <dbReference type="EC" id="2.4.99.28"/>
    </reaction>
</comment>
<dbReference type="Proteomes" id="UP000549971">
    <property type="component" value="Unassembled WGS sequence"/>
</dbReference>
<keyword evidence="7" id="KW-0378">Hydrolase</keyword>
<name>A0A7W9JE45_9ACTN</name>
<evidence type="ECO:0000256" key="1">
    <source>
        <dbReference type="ARBA" id="ARBA00007090"/>
    </source>
</evidence>
<keyword evidence="8" id="KW-0133">Cell shape</keyword>
<protein>
    <submittedName>
        <fullName evidence="16">Membrane peptidoglycan carboxypeptidase</fullName>
    </submittedName>
</protein>
<feature type="region of interest" description="Disordered" evidence="14">
    <location>
        <begin position="725"/>
        <end position="799"/>
    </location>
</feature>
<evidence type="ECO:0000256" key="6">
    <source>
        <dbReference type="ARBA" id="ARBA00022679"/>
    </source>
</evidence>
<dbReference type="Pfam" id="PF03793">
    <property type="entry name" value="PASTA"/>
    <property type="match status" value="1"/>
</dbReference>
<keyword evidence="9" id="KW-0573">Peptidoglycan synthesis</keyword>
<dbReference type="Pfam" id="PF00905">
    <property type="entry name" value="Transpeptidase"/>
    <property type="match status" value="1"/>
</dbReference>
<keyword evidence="6" id="KW-0808">Transferase</keyword>
<comment type="caution">
    <text evidence="16">The sequence shown here is derived from an EMBL/GenBank/DDBJ whole genome shotgun (WGS) entry which is preliminary data.</text>
</comment>
<dbReference type="InterPro" id="IPR001264">
    <property type="entry name" value="Glyco_trans_51"/>
</dbReference>
<evidence type="ECO:0000256" key="9">
    <source>
        <dbReference type="ARBA" id="ARBA00022984"/>
    </source>
</evidence>
<organism evidence="16 17">
    <name type="scientific">Kribbella italica</name>
    <dbReference type="NCBI Taxonomy" id="1540520"/>
    <lineage>
        <taxon>Bacteria</taxon>
        <taxon>Bacillati</taxon>
        <taxon>Actinomycetota</taxon>
        <taxon>Actinomycetes</taxon>
        <taxon>Propionibacteriales</taxon>
        <taxon>Kribbellaceae</taxon>
        <taxon>Kribbella</taxon>
    </lineage>
</organism>
<dbReference type="Gene3D" id="3.30.10.20">
    <property type="match status" value="1"/>
</dbReference>
<evidence type="ECO:0000256" key="14">
    <source>
        <dbReference type="SAM" id="MobiDB-lite"/>
    </source>
</evidence>
<dbReference type="PROSITE" id="PS51178">
    <property type="entry name" value="PASTA"/>
    <property type="match status" value="1"/>
</dbReference>
<evidence type="ECO:0000256" key="2">
    <source>
        <dbReference type="ARBA" id="ARBA00007739"/>
    </source>
</evidence>
<dbReference type="EMBL" id="JACHMY010000001">
    <property type="protein sequence ID" value="MBB5839758.1"/>
    <property type="molecule type" value="Genomic_DNA"/>
</dbReference>
<keyword evidence="3 16" id="KW-0121">Carboxypeptidase</keyword>
<dbReference type="AlphaFoldDB" id="A0A7W9JE45"/>
<sequence length="799" mass="85012">MRVREKGDRGVVQSVVLFLGVSVLSGALAAGLAIPFAGLAGFTTEKTHETLQDLPQELKTAPLAVKSKIVANDGSLIANLFEQNRIPVKLAQVSPIMRKAIVAIEDDRYYEHGALDAKGTLRAMLRNQSEGSVQQGGSSITQQYVKLSLVAKAKTPEEYQQATASTYQRKIAELRYAVAVEKEFSKDEILEKYLNLANFGDGAYGIEAAARHYFSTTAAKLTLPQAALLAGLVKNPTGYDPTNSASAAKARRDVVLRRMQELNVITAKQATDAVRTPVYDPKKVQKVPNGCASSKYPFYCEYVVSKLLDNPAFGKNKKEAEHYIKTAGITVKTSLDPKVQAAAEASIKAHSRPNDQAIAAVTLVEPGTGLVKAMAQSRPYGSGKNETAYNYNVEKSYAGGYGGFQNGSTMKAFTIAAAIQKGFPLNHRINSPRSINLTRVKFSTCSGVTQTFDDYNPSNSTAAQGDLTMIDAAKASTNTYFLQLSKQTGLCPIATIAKNLGLYNAQTTTPLEQVVSMTLGVGYVTPVQLSSAYAAFAARGKYCKPLVVTAVLNNAGKPIKTPGIECNQALEPSVADGVNRVLHEVMEPGGTGSKLKFGSSDLAGKTGTIQDNKAVWYAGYSNRLAAASVVADATLPYKDLIGQTLDGREMSDASGSGTAGPVWKTAMQKALAGTAETKFVAPSDKTVRGDVKDLPFVNGMSVPDATNKLQQAGFKVVVAPGQVDSNETTGTVAYTSPRQRDGAPEGSEVTLYISNGSKGQQPPNPPNSPQPPNPPNTGKPGGIPQCPPWHPQFPNCPQR</sequence>
<dbReference type="InterPro" id="IPR036950">
    <property type="entry name" value="PBP_transglycosylase"/>
</dbReference>
<evidence type="ECO:0000256" key="13">
    <source>
        <dbReference type="ARBA" id="ARBA00049902"/>
    </source>
</evidence>
<dbReference type="PANTHER" id="PTHR32282">
    <property type="entry name" value="BINDING PROTEIN TRANSPEPTIDASE, PUTATIVE-RELATED"/>
    <property type="match status" value="1"/>
</dbReference>
<comment type="similarity">
    <text evidence="1">In the C-terminal section; belongs to the transpeptidase family.</text>
</comment>
<dbReference type="GO" id="GO:0006508">
    <property type="term" value="P:proteolysis"/>
    <property type="evidence" value="ECO:0007669"/>
    <property type="project" value="UniProtKB-KW"/>
</dbReference>
<keyword evidence="10" id="KW-0511">Multifunctional enzyme</keyword>
<evidence type="ECO:0000256" key="4">
    <source>
        <dbReference type="ARBA" id="ARBA00022670"/>
    </source>
</evidence>
<dbReference type="CDD" id="cd06577">
    <property type="entry name" value="PASTA_pknB"/>
    <property type="match status" value="1"/>
</dbReference>
<evidence type="ECO:0000256" key="11">
    <source>
        <dbReference type="ARBA" id="ARBA00023316"/>
    </source>
</evidence>
<dbReference type="PANTHER" id="PTHR32282:SF33">
    <property type="entry name" value="PEPTIDOGLYCAN GLYCOSYLTRANSFERASE"/>
    <property type="match status" value="1"/>
</dbReference>
<comment type="catalytic activity">
    <reaction evidence="12">
        <text>Preferential cleavage: (Ac)2-L-Lys-D-Ala-|-D-Ala. Also transpeptidation of peptidyl-alanyl moieties that are N-acyl substituents of D-alanine.</text>
        <dbReference type="EC" id="3.4.16.4"/>
    </reaction>
</comment>
<dbReference type="InterPro" id="IPR001460">
    <property type="entry name" value="PCN-bd_Tpept"/>
</dbReference>
<dbReference type="SUPFAM" id="SSF53955">
    <property type="entry name" value="Lysozyme-like"/>
    <property type="match status" value="1"/>
</dbReference>
<keyword evidence="4" id="KW-0645">Protease</keyword>
<evidence type="ECO:0000256" key="5">
    <source>
        <dbReference type="ARBA" id="ARBA00022676"/>
    </source>
</evidence>
<evidence type="ECO:0000256" key="12">
    <source>
        <dbReference type="ARBA" id="ARBA00034000"/>
    </source>
</evidence>
<dbReference type="GO" id="GO:0008955">
    <property type="term" value="F:peptidoglycan glycosyltransferase activity"/>
    <property type="evidence" value="ECO:0007669"/>
    <property type="project" value="UniProtKB-EC"/>
</dbReference>
<evidence type="ECO:0000313" key="17">
    <source>
        <dbReference type="Proteomes" id="UP000549971"/>
    </source>
</evidence>
<dbReference type="FunFam" id="1.10.3810.10:FF:000001">
    <property type="entry name" value="Penicillin-binding protein 1A"/>
    <property type="match status" value="1"/>
</dbReference>
<gene>
    <name evidence="16" type="ORF">HDA39_006492</name>
</gene>
<feature type="compositionally biased region" description="Pro residues" evidence="14">
    <location>
        <begin position="762"/>
        <end position="777"/>
    </location>
</feature>
<proteinExistence type="inferred from homology"/>
<keyword evidence="17" id="KW-1185">Reference proteome</keyword>
<dbReference type="InterPro" id="IPR005543">
    <property type="entry name" value="PASTA_dom"/>
</dbReference>
<evidence type="ECO:0000256" key="8">
    <source>
        <dbReference type="ARBA" id="ARBA00022960"/>
    </source>
</evidence>
<dbReference type="InterPro" id="IPR023346">
    <property type="entry name" value="Lysozyme-like_dom_sf"/>
</dbReference>
<dbReference type="GO" id="GO:0009252">
    <property type="term" value="P:peptidoglycan biosynthetic process"/>
    <property type="evidence" value="ECO:0007669"/>
    <property type="project" value="UniProtKB-KW"/>
</dbReference>
<evidence type="ECO:0000256" key="10">
    <source>
        <dbReference type="ARBA" id="ARBA00023268"/>
    </source>
</evidence>
<dbReference type="GO" id="GO:0009002">
    <property type="term" value="F:serine-type D-Ala-D-Ala carboxypeptidase activity"/>
    <property type="evidence" value="ECO:0007669"/>
    <property type="project" value="UniProtKB-EC"/>
</dbReference>
<evidence type="ECO:0000256" key="7">
    <source>
        <dbReference type="ARBA" id="ARBA00022801"/>
    </source>
</evidence>
<dbReference type="GO" id="GO:0008658">
    <property type="term" value="F:penicillin binding"/>
    <property type="evidence" value="ECO:0007669"/>
    <property type="project" value="InterPro"/>
</dbReference>
<feature type="domain" description="PASTA" evidence="15">
    <location>
        <begin position="688"/>
        <end position="755"/>
    </location>
</feature>
<dbReference type="SUPFAM" id="SSF56601">
    <property type="entry name" value="beta-lactamase/transpeptidase-like"/>
    <property type="match status" value="1"/>
</dbReference>
<dbReference type="Pfam" id="PF00912">
    <property type="entry name" value="Transgly"/>
    <property type="match status" value="1"/>
</dbReference>
<dbReference type="Gene3D" id="3.40.710.10">
    <property type="entry name" value="DD-peptidase/beta-lactamase superfamily"/>
    <property type="match status" value="1"/>
</dbReference>
<keyword evidence="5" id="KW-0328">Glycosyltransferase</keyword>
<dbReference type="RefSeq" id="WP_184801644.1">
    <property type="nucleotide sequence ID" value="NZ_JACHMY010000001.1"/>
</dbReference>